<accession>A0ABS2VPT9</accession>
<comment type="caution">
    <text evidence="2">The sequence shown here is derived from an EMBL/GenBank/DDBJ whole genome shotgun (WGS) entry which is preliminary data.</text>
</comment>
<evidence type="ECO:0000313" key="2">
    <source>
        <dbReference type="EMBL" id="MBN0045129.1"/>
    </source>
</evidence>
<feature type="compositionally biased region" description="Low complexity" evidence="1">
    <location>
        <begin position="29"/>
        <end position="46"/>
    </location>
</feature>
<evidence type="ECO:0000313" key="3">
    <source>
        <dbReference type="Proteomes" id="UP000788262"/>
    </source>
</evidence>
<gene>
    <name evidence="2" type="ORF">JS756_13610</name>
</gene>
<sequence length="94" mass="9415">MIKQVSHTVPGTDPAGITLALKVARDLHTPTGSAGSTSPAASAAPTAPAPPTAPAAQPRPTEIAGFVPAALRSAAAARTHRRKVPLKRPTAVRG</sequence>
<evidence type="ECO:0000256" key="1">
    <source>
        <dbReference type="SAM" id="MobiDB-lite"/>
    </source>
</evidence>
<organism evidence="2 3">
    <name type="scientific">Streptomyces actuosus</name>
    <dbReference type="NCBI Taxonomy" id="1885"/>
    <lineage>
        <taxon>Bacteria</taxon>
        <taxon>Bacillati</taxon>
        <taxon>Actinomycetota</taxon>
        <taxon>Actinomycetes</taxon>
        <taxon>Kitasatosporales</taxon>
        <taxon>Streptomycetaceae</taxon>
        <taxon>Streptomyces</taxon>
    </lineage>
</organism>
<dbReference type="EMBL" id="JAFFZS010000008">
    <property type="protein sequence ID" value="MBN0045129.1"/>
    <property type="molecule type" value="Genomic_DNA"/>
</dbReference>
<feature type="region of interest" description="Disordered" evidence="1">
    <location>
        <begin position="28"/>
        <end position="94"/>
    </location>
</feature>
<keyword evidence="3" id="KW-1185">Reference proteome</keyword>
<name>A0ABS2VPT9_STRAS</name>
<dbReference type="Proteomes" id="UP000788262">
    <property type="component" value="Unassembled WGS sequence"/>
</dbReference>
<protein>
    <submittedName>
        <fullName evidence="2">Uncharacterized protein</fullName>
    </submittedName>
</protein>
<reference evidence="2 3" key="1">
    <citation type="submission" date="2021-02" db="EMBL/GenBank/DDBJ databases">
        <title>Whole genome sequencing of Streptomyces actuosus VRA1.</title>
        <authorList>
            <person name="Sen G."/>
            <person name="Sen A."/>
        </authorList>
    </citation>
    <scope>NUCLEOTIDE SEQUENCE [LARGE SCALE GENOMIC DNA]</scope>
    <source>
        <strain evidence="2 3">VRA1</strain>
    </source>
</reference>
<proteinExistence type="predicted"/>
<dbReference type="RefSeq" id="WP_205383329.1">
    <property type="nucleotide sequence ID" value="NZ_JAFFZS010000008.1"/>
</dbReference>